<name>A0A5C3QMX0_9AGAR</name>
<dbReference type="Pfam" id="PF05347">
    <property type="entry name" value="Complex1_LYR"/>
    <property type="match status" value="1"/>
</dbReference>
<evidence type="ECO:0000256" key="1">
    <source>
        <dbReference type="ARBA" id="ARBA00004305"/>
    </source>
</evidence>
<sequence length="105" mass="12523">MSKRSGIQEEVLNLYRRALRLVTKKPVENQHRFLLFIRYTFRTQAQTVRKRDMAAIEHLVRKGTRTLDMYEDPAVKDCHVSDTMRQWEKDKGISIRRYGQATPRS</sequence>
<dbReference type="CDD" id="cd20268">
    <property type="entry name" value="Complex1_LYR_SDHAF1_LYRM8"/>
    <property type="match status" value="1"/>
</dbReference>
<dbReference type="EMBL" id="ML178824">
    <property type="protein sequence ID" value="TFL01841.1"/>
    <property type="molecule type" value="Genomic_DNA"/>
</dbReference>
<evidence type="ECO:0000313" key="7">
    <source>
        <dbReference type="Proteomes" id="UP000305067"/>
    </source>
</evidence>
<dbReference type="AlphaFoldDB" id="A0A5C3QMX0"/>
<dbReference type="Proteomes" id="UP000305067">
    <property type="component" value="Unassembled WGS sequence"/>
</dbReference>
<evidence type="ECO:0000256" key="4">
    <source>
        <dbReference type="ARBA" id="ARBA00025715"/>
    </source>
</evidence>
<dbReference type="InterPro" id="IPR045295">
    <property type="entry name" value="Complex1_LYR_SDHAF1_LYRM8"/>
</dbReference>
<evidence type="ECO:0000256" key="3">
    <source>
        <dbReference type="ARBA" id="ARBA00023186"/>
    </source>
</evidence>
<gene>
    <name evidence="6" type="ORF">BDV98DRAFT_529805</name>
</gene>
<keyword evidence="2" id="KW-0496">Mitochondrion</keyword>
<reference evidence="6 7" key="1">
    <citation type="journal article" date="2019" name="Nat. Ecol. Evol.">
        <title>Megaphylogeny resolves global patterns of mushroom evolution.</title>
        <authorList>
            <person name="Varga T."/>
            <person name="Krizsan K."/>
            <person name="Foldi C."/>
            <person name="Dima B."/>
            <person name="Sanchez-Garcia M."/>
            <person name="Sanchez-Ramirez S."/>
            <person name="Szollosi G.J."/>
            <person name="Szarkandi J.G."/>
            <person name="Papp V."/>
            <person name="Albert L."/>
            <person name="Andreopoulos W."/>
            <person name="Angelini C."/>
            <person name="Antonin V."/>
            <person name="Barry K.W."/>
            <person name="Bougher N.L."/>
            <person name="Buchanan P."/>
            <person name="Buyck B."/>
            <person name="Bense V."/>
            <person name="Catcheside P."/>
            <person name="Chovatia M."/>
            <person name="Cooper J."/>
            <person name="Damon W."/>
            <person name="Desjardin D."/>
            <person name="Finy P."/>
            <person name="Geml J."/>
            <person name="Haridas S."/>
            <person name="Hughes K."/>
            <person name="Justo A."/>
            <person name="Karasinski D."/>
            <person name="Kautmanova I."/>
            <person name="Kiss B."/>
            <person name="Kocsube S."/>
            <person name="Kotiranta H."/>
            <person name="LaButti K.M."/>
            <person name="Lechner B.E."/>
            <person name="Liimatainen K."/>
            <person name="Lipzen A."/>
            <person name="Lukacs Z."/>
            <person name="Mihaltcheva S."/>
            <person name="Morgado L.N."/>
            <person name="Niskanen T."/>
            <person name="Noordeloos M.E."/>
            <person name="Ohm R.A."/>
            <person name="Ortiz-Santana B."/>
            <person name="Ovrebo C."/>
            <person name="Racz N."/>
            <person name="Riley R."/>
            <person name="Savchenko A."/>
            <person name="Shiryaev A."/>
            <person name="Soop K."/>
            <person name="Spirin V."/>
            <person name="Szebenyi C."/>
            <person name="Tomsovsky M."/>
            <person name="Tulloss R.E."/>
            <person name="Uehling J."/>
            <person name="Grigoriev I.V."/>
            <person name="Vagvolgyi C."/>
            <person name="Papp T."/>
            <person name="Martin F.M."/>
            <person name="Miettinen O."/>
            <person name="Hibbett D.S."/>
            <person name="Nagy L.G."/>
        </authorList>
    </citation>
    <scope>NUCLEOTIDE SEQUENCE [LARGE SCALE GENOMIC DNA]</scope>
    <source>
        <strain evidence="6 7">CBS 309.79</strain>
    </source>
</reference>
<dbReference type="GO" id="GO:0005759">
    <property type="term" value="C:mitochondrial matrix"/>
    <property type="evidence" value="ECO:0007669"/>
    <property type="project" value="UniProtKB-SubCell"/>
</dbReference>
<dbReference type="PANTHER" id="PTHR13675">
    <property type="entry name" value="LYR MOTIF-CONTAINING PROTEIN 2"/>
    <property type="match status" value="1"/>
</dbReference>
<evidence type="ECO:0000256" key="2">
    <source>
        <dbReference type="ARBA" id="ARBA00023128"/>
    </source>
</evidence>
<dbReference type="STRING" id="1884261.A0A5C3QMX0"/>
<dbReference type="InterPro" id="IPR008011">
    <property type="entry name" value="Complex1_LYR_dom"/>
</dbReference>
<evidence type="ECO:0000259" key="5">
    <source>
        <dbReference type="Pfam" id="PF05347"/>
    </source>
</evidence>
<comment type="subcellular location">
    <subcellularLocation>
        <location evidence="1">Mitochondrion matrix</location>
    </subcellularLocation>
</comment>
<feature type="domain" description="Complex 1 LYR protein" evidence="5">
    <location>
        <begin position="10"/>
        <end position="69"/>
    </location>
</feature>
<protein>
    <recommendedName>
        <fullName evidence="5">Complex 1 LYR protein domain-containing protein</fullName>
    </recommendedName>
</protein>
<organism evidence="6 7">
    <name type="scientific">Pterulicium gracile</name>
    <dbReference type="NCBI Taxonomy" id="1884261"/>
    <lineage>
        <taxon>Eukaryota</taxon>
        <taxon>Fungi</taxon>
        <taxon>Dikarya</taxon>
        <taxon>Basidiomycota</taxon>
        <taxon>Agaricomycotina</taxon>
        <taxon>Agaricomycetes</taxon>
        <taxon>Agaricomycetidae</taxon>
        <taxon>Agaricales</taxon>
        <taxon>Pleurotineae</taxon>
        <taxon>Pterulaceae</taxon>
        <taxon>Pterulicium</taxon>
    </lineage>
</organism>
<comment type="similarity">
    <text evidence="4">Belongs to the complex I LYR family. SDHAF1 subfamily.</text>
</comment>
<evidence type="ECO:0000313" key="6">
    <source>
        <dbReference type="EMBL" id="TFL01841.1"/>
    </source>
</evidence>
<proteinExistence type="inferred from homology"/>
<dbReference type="PANTHER" id="PTHR13675:SF1">
    <property type="entry name" value="SUCCINATE DEHYDROGENASE ASSEMBLY FACTOR 1, MITOCHONDRIAL"/>
    <property type="match status" value="1"/>
</dbReference>
<accession>A0A5C3QMX0</accession>
<dbReference type="OrthoDB" id="273010at2759"/>
<keyword evidence="7" id="KW-1185">Reference proteome</keyword>
<dbReference type="GO" id="GO:0034553">
    <property type="term" value="P:mitochondrial respiratory chain complex II assembly"/>
    <property type="evidence" value="ECO:0007669"/>
    <property type="project" value="InterPro"/>
</dbReference>
<keyword evidence="3" id="KW-0143">Chaperone</keyword>